<dbReference type="Proteomes" id="UP001310594">
    <property type="component" value="Unassembled WGS sequence"/>
</dbReference>
<accession>A0AAN7W7F4</accession>
<protein>
    <submittedName>
        <fullName evidence="1">Uncharacterized protein</fullName>
    </submittedName>
</protein>
<comment type="caution">
    <text evidence="1">The sequence shown here is derived from an EMBL/GenBank/DDBJ whole genome shotgun (WGS) entry which is preliminary data.</text>
</comment>
<evidence type="ECO:0000313" key="1">
    <source>
        <dbReference type="EMBL" id="KAK5696194.1"/>
    </source>
</evidence>
<reference evidence="1" key="1">
    <citation type="submission" date="2023-08" db="EMBL/GenBank/DDBJ databases">
        <title>Black Yeasts Isolated from many extreme environments.</title>
        <authorList>
            <person name="Coleine C."/>
            <person name="Stajich J.E."/>
            <person name="Selbmann L."/>
        </authorList>
    </citation>
    <scope>NUCLEOTIDE SEQUENCE</scope>
    <source>
        <strain evidence="1">CCFEE 5810</strain>
    </source>
</reference>
<dbReference type="AlphaFoldDB" id="A0AAN7W7F4"/>
<dbReference type="EMBL" id="JAVRQU010000013">
    <property type="protein sequence ID" value="KAK5696194.1"/>
    <property type="molecule type" value="Genomic_DNA"/>
</dbReference>
<evidence type="ECO:0000313" key="2">
    <source>
        <dbReference type="Proteomes" id="UP001310594"/>
    </source>
</evidence>
<proteinExistence type="predicted"/>
<organism evidence="1 2">
    <name type="scientific">Elasticomyces elasticus</name>
    <dbReference type="NCBI Taxonomy" id="574655"/>
    <lineage>
        <taxon>Eukaryota</taxon>
        <taxon>Fungi</taxon>
        <taxon>Dikarya</taxon>
        <taxon>Ascomycota</taxon>
        <taxon>Pezizomycotina</taxon>
        <taxon>Dothideomycetes</taxon>
        <taxon>Dothideomycetidae</taxon>
        <taxon>Mycosphaerellales</taxon>
        <taxon>Teratosphaeriaceae</taxon>
        <taxon>Elasticomyces</taxon>
    </lineage>
</organism>
<sequence length="285" mass="31789">MFLDFVAQSLDRQISGSGYSNNIENIDSWILVDDEDDDASPNHDHNDESLWHTTSLSTWPTQQATECPRTECDQHAVLTTPPEIAICSKATPDPEICVCGTSQARTEVKYQRQLLVRETVDATLDQLVELFSDPGNSYDNLDVLSSQLQSRRPMIATQLNTKQEGQTETECLHDNIQQTLPSDQEFCDSSTTCVCPAIVEEYICRAGDASIVNDRLAELHGRAATRKTLAAAVEGFAGFDDQAQQLKDARREALESELHTALQEAESLRSQCLEQGYDPDEARYR</sequence>
<gene>
    <name evidence="1" type="ORF">LTR97_008614</name>
</gene>
<name>A0AAN7W7F4_9PEZI</name>